<dbReference type="Gene3D" id="3.90.1030.10">
    <property type="entry name" value="Ribosomal protein L17"/>
    <property type="match status" value="1"/>
</dbReference>
<comment type="caution">
    <text evidence="5">The sequence shown here is derived from an EMBL/GenBank/DDBJ whole genome shotgun (WGS) entry which is preliminary data.</text>
</comment>
<organism evidence="5 6">
    <name type="scientific">Gigaspora margarita</name>
    <dbReference type="NCBI Taxonomy" id="4874"/>
    <lineage>
        <taxon>Eukaryota</taxon>
        <taxon>Fungi</taxon>
        <taxon>Fungi incertae sedis</taxon>
        <taxon>Mucoromycota</taxon>
        <taxon>Glomeromycotina</taxon>
        <taxon>Glomeromycetes</taxon>
        <taxon>Diversisporales</taxon>
        <taxon>Gigasporaceae</taxon>
        <taxon>Gigaspora</taxon>
    </lineage>
</organism>
<evidence type="ECO:0000313" key="5">
    <source>
        <dbReference type="EMBL" id="CAG8467326.1"/>
    </source>
</evidence>
<dbReference type="InterPro" id="IPR050565">
    <property type="entry name" value="LYPA1-2/EST-like"/>
</dbReference>
<gene>
    <name evidence="5" type="ORF">GMARGA_LOCUS604</name>
</gene>
<evidence type="ECO:0000259" key="4">
    <source>
        <dbReference type="Pfam" id="PF02230"/>
    </source>
</evidence>
<dbReference type="PANTHER" id="PTHR10655:SF67">
    <property type="entry name" value="PHOSPHOLIPASE_CARBOXYLESTERASE SUPERFAMILY (AFU_ORTHOLOGUE AFUA_5G09340)"/>
    <property type="match status" value="1"/>
</dbReference>
<feature type="transmembrane region" description="Helical" evidence="3">
    <location>
        <begin position="205"/>
        <end position="222"/>
    </location>
</feature>
<keyword evidence="3" id="KW-0812">Transmembrane</keyword>
<evidence type="ECO:0000256" key="3">
    <source>
        <dbReference type="SAM" id="Phobius"/>
    </source>
</evidence>
<evidence type="ECO:0000313" key="6">
    <source>
        <dbReference type="Proteomes" id="UP000789901"/>
    </source>
</evidence>
<evidence type="ECO:0000256" key="2">
    <source>
        <dbReference type="SAM" id="Coils"/>
    </source>
</evidence>
<feature type="domain" description="Phospholipase/carboxylesterase/thioesterase" evidence="4">
    <location>
        <begin position="63"/>
        <end position="163"/>
    </location>
</feature>
<keyword evidence="3" id="KW-0472">Membrane</keyword>
<accession>A0ABM8VWZ3</accession>
<keyword evidence="2" id="KW-0175">Coiled coil</keyword>
<dbReference type="SUPFAM" id="SSF64263">
    <property type="entry name" value="Prokaryotic ribosomal protein L17"/>
    <property type="match status" value="1"/>
</dbReference>
<proteinExistence type="inferred from homology"/>
<dbReference type="Pfam" id="PF01196">
    <property type="entry name" value="Ribosomal_L17"/>
    <property type="match status" value="1"/>
</dbReference>
<dbReference type="InterPro" id="IPR003140">
    <property type="entry name" value="PLipase/COase/thioEstase"/>
</dbReference>
<keyword evidence="3" id="KW-1133">Transmembrane helix</keyword>
<dbReference type="InterPro" id="IPR000456">
    <property type="entry name" value="Ribosomal_bL17"/>
</dbReference>
<dbReference type="PANTHER" id="PTHR10655">
    <property type="entry name" value="LYSOPHOSPHOLIPASE-RELATED"/>
    <property type="match status" value="1"/>
</dbReference>
<feature type="coiled-coil region" evidence="2">
    <location>
        <begin position="343"/>
        <end position="450"/>
    </location>
</feature>
<dbReference type="InterPro" id="IPR029058">
    <property type="entry name" value="AB_hydrolase_fold"/>
</dbReference>
<dbReference type="Gene3D" id="3.40.50.1820">
    <property type="entry name" value="alpha/beta hydrolase"/>
    <property type="match status" value="1"/>
</dbReference>
<name>A0ABM8VWZ3_GIGMA</name>
<dbReference type="SUPFAM" id="SSF53474">
    <property type="entry name" value="alpha/beta-Hydrolases"/>
    <property type="match status" value="1"/>
</dbReference>
<sequence>MSDENKKNDIVIFLLHGLAAPANDLQFLARNLRSNLPYDIKYVLVGASSIHVDYGFLRLVPSCSELDFLIKTEIDSGIPSQNIFLLGFSQGASVALSMALVSQYQLGGIVSLAGFLPYHTVLLKNEKKRNKTTPILMLHGKDDQVVPCKFGDESYKGLKENDETEDFFKDILGRRGIIQVSDSSLKKQSIITKKINNTVPFNKKAWIIGGIVSIIFLTLWVLNNLVADVIQYEKIETNLPHAKSLTKLLAKLIVKKLFTDLKTRYQDRPGGYSRITKLGLRTGDSGLRVIFKIDGVPIIDSEDFSEEGESSQKNYRSEIQVNESKKTEVLERRKKEVGDEYDVYNLEKINANYEKQLSEAKKQEEQMEAKEEVIRDYTRVIKHKELEKEILEVEAQKDNLKEKELKKQISEKDFEISRWEKAAESLDADLKKAKEEKETLRLKFVRVCRELDEYKNVISPE</sequence>
<dbReference type="InterPro" id="IPR036373">
    <property type="entry name" value="Ribosomal_bL17_sf"/>
</dbReference>
<dbReference type="Proteomes" id="UP000789901">
    <property type="component" value="Unassembled WGS sequence"/>
</dbReference>
<keyword evidence="6" id="KW-1185">Reference proteome</keyword>
<dbReference type="EMBL" id="CAJVQB010000105">
    <property type="protein sequence ID" value="CAG8467326.1"/>
    <property type="molecule type" value="Genomic_DNA"/>
</dbReference>
<comment type="similarity">
    <text evidence="1">Belongs to the AB hydrolase superfamily. AB hydrolase 2 family.</text>
</comment>
<reference evidence="5 6" key="1">
    <citation type="submission" date="2021-06" db="EMBL/GenBank/DDBJ databases">
        <authorList>
            <person name="Kallberg Y."/>
            <person name="Tangrot J."/>
            <person name="Rosling A."/>
        </authorList>
    </citation>
    <scope>NUCLEOTIDE SEQUENCE [LARGE SCALE GENOMIC DNA]</scope>
    <source>
        <strain evidence="5 6">120-4 pot B 10/14</strain>
    </source>
</reference>
<protein>
    <submittedName>
        <fullName evidence="5">391_t:CDS:1</fullName>
    </submittedName>
</protein>
<dbReference type="Pfam" id="PF02230">
    <property type="entry name" value="Abhydrolase_2"/>
    <property type="match status" value="1"/>
</dbReference>
<feature type="transmembrane region" description="Helical" evidence="3">
    <location>
        <begin position="106"/>
        <end position="123"/>
    </location>
</feature>
<evidence type="ECO:0000256" key="1">
    <source>
        <dbReference type="ARBA" id="ARBA00006499"/>
    </source>
</evidence>